<reference evidence="2 3" key="1">
    <citation type="submission" date="2020-08" db="EMBL/GenBank/DDBJ databases">
        <title>Genome public.</title>
        <authorList>
            <person name="Liu C."/>
            <person name="Sun Q."/>
        </authorList>
    </citation>
    <scope>NUCLEOTIDE SEQUENCE [LARGE SCALE GENOMIC DNA]</scope>
    <source>
        <strain evidence="2 3">NSJ-10</strain>
    </source>
</reference>
<evidence type="ECO:0000256" key="1">
    <source>
        <dbReference type="SAM" id="Phobius"/>
    </source>
</evidence>
<keyword evidence="1" id="KW-0812">Transmembrane</keyword>
<organism evidence="2 3">
    <name type="scientific">Coprococcus hominis</name>
    <name type="common">ex Liu et al. 2022</name>
    <dbReference type="NCBI Taxonomy" id="2763039"/>
    <lineage>
        <taxon>Bacteria</taxon>
        <taxon>Bacillati</taxon>
        <taxon>Bacillota</taxon>
        <taxon>Clostridia</taxon>
        <taxon>Lachnospirales</taxon>
        <taxon>Lachnospiraceae</taxon>
        <taxon>Coprococcus</taxon>
    </lineage>
</organism>
<evidence type="ECO:0000313" key="3">
    <source>
        <dbReference type="Proteomes" id="UP000615234"/>
    </source>
</evidence>
<gene>
    <name evidence="2" type="ORF">H8S09_08435</name>
</gene>
<accession>A0A8I0DSA1</accession>
<feature type="transmembrane region" description="Helical" evidence="1">
    <location>
        <begin position="25"/>
        <end position="47"/>
    </location>
</feature>
<sequence>MNYIRIYFRFVIIYMKGKLEYHFSLLLELIANTILIGVYFAGFYVIFYNFNSIAGWNKYEVLFMFTTSWLSYSFSCFFFWSPMRDIGELVHSGKFDLYLTRPISPFTYLVLQQFQYTFLPRLFFSIYFWIYSLQRLQIHWTATRIIYYSFNLLSGFIIFSAITVITGTISFWTIKSEEIVSLLTDNNYGLKNFCDYPIQIYSKGMQVLLTFVVPYALTGYYPVANLLGKNLPHLWIAHISPIIALVMAIIAYNFWHFGVKHYGSTGA</sequence>
<feature type="transmembrane region" description="Helical" evidence="1">
    <location>
        <begin position="235"/>
        <end position="255"/>
    </location>
</feature>
<dbReference type="Pfam" id="PF06182">
    <property type="entry name" value="ABC2_membrane_6"/>
    <property type="match status" value="1"/>
</dbReference>
<evidence type="ECO:0000313" key="2">
    <source>
        <dbReference type="EMBL" id="MBC5662918.1"/>
    </source>
</evidence>
<dbReference type="PANTHER" id="PTHR36833">
    <property type="entry name" value="SLR0610 PROTEIN-RELATED"/>
    <property type="match status" value="1"/>
</dbReference>
<feature type="transmembrane region" description="Helical" evidence="1">
    <location>
        <begin position="145"/>
        <end position="174"/>
    </location>
</feature>
<name>A0A8I0DSA1_9FIRM</name>
<comment type="caution">
    <text evidence="2">The sequence shown here is derived from an EMBL/GenBank/DDBJ whole genome shotgun (WGS) entry which is preliminary data.</text>
</comment>
<feature type="transmembrane region" description="Helical" evidence="1">
    <location>
        <begin position="205"/>
        <end position="223"/>
    </location>
</feature>
<dbReference type="InterPro" id="IPR010390">
    <property type="entry name" value="ABC-2_transporter-like"/>
</dbReference>
<dbReference type="Proteomes" id="UP000615234">
    <property type="component" value="Unassembled WGS sequence"/>
</dbReference>
<dbReference type="PANTHER" id="PTHR36833:SF1">
    <property type="entry name" value="INTEGRAL MEMBRANE TRANSPORT PROTEIN"/>
    <property type="match status" value="1"/>
</dbReference>
<feature type="transmembrane region" description="Helical" evidence="1">
    <location>
        <begin position="114"/>
        <end position="133"/>
    </location>
</feature>
<dbReference type="RefSeq" id="WP_186847672.1">
    <property type="nucleotide sequence ID" value="NZ_JACOOX010000004.1"/>
</dbReference>
<dbReference type="EMBL" id="JACOOX010000004">
    <property type="protein sequence ID" value="MBC5662918.1"/>
    <property type="molecule type" value="Genomic_DNA"/>
</dbReference>
<feature type="transmembrane region" description="Helical" evidence="1">
    <location>
        <begin position="59"/>
        <end position="80"/>
    </location>
</feature>
<keyword evidence="1" id="KW-1133">Transmembrane helix</keyword>
<keyword evidence="3" id="KW-1185">Reference proteome</keyword>
<proteinExistence type="predicted"/>
<dbReference type="AlphaFoldDB" id="A0A8I0DSA1"/>
<keyword evidence="1" id="KW-0472">Membrane</keyword>
<protein>
    <submittedName>
        <fullName evidence="2">ABC-2 family transporter protein</fullName>
    </submittedName>
</protein>